<dbReference type="Pfam" id="PF22608">
    <property type="entry name" value="DNAX_ATPase_lid"/>
    <property type="match status" value="1"/>
</dbReference>
<feature type="region of interest" description="Disordered" evidence="11">
    <location>
        <begin position="1241"/>
        <end position="1348"/>
    </location>
</feature>
<dbReference type="GO" id="GO:0006281">
    <property type="term" value="P:DNA repair"/>
    <property type="evidence" value="ECO:0007669"/>
    <property type="project" value="TreeGrafter"/>
</dbReference>
<name>A0A8T2U2N6_CERRI</name>
<dbReference type="GO" id="GO:0005524">
    <property type="term" value="F:ATP binding"/>
    <property type="evidence" value="ECO:0007669"/>
    <property type="project" value="UniProtKB-KW"/>
</dbReference>
<feature type="compositionally biased region" description="Basic and acidic residues" evidence="11">
    <location>
        <begin position="946"/>
        <end position="958"/>
    </location>
</feature>
<keyword evidence="5" id="KW-0547">Nucleotide-binding</keyword>
<dbReference type="OMA" id="ELALCEY"/>
<dbReference type="EC" id="2.7.7.7" evidence="2"/>
<dbReference type="OrthoDB" id="1911163at2759"/>
<keyword evidence="6" id="KW-0862">Zinc</keyword>
<keyword evidence="14" id="KW-1185">Reference proteome</keyword>
<dbReference type="PANTHER" id="PTHR11669:SF0">
    <property type="entry name" value="PROTEIN STICHEL-LIKE 2"/>
    <property type="match status" value="1"/>
</dbReference>
<evidence type="ECO:0000256" key="7">
    <source>
        <dbReference type="ARBA" id="ARBA00022840"/>
    </source>
</evidence>
<dbReference type="GO" id="GO:0003887">
    <property type="term" value="F:DNA-directed DNA polymerase activity"/>
    <property type="evidence" value="ECO:0007669"/>
    <property type="project" value="UniProtKB-KW"/>
</dbReference>
<evidence type="ECO:0000259" key="12">
    <source>
        <dbReference type="SMART" id="SM00382"/>
    </source>
</evidence>
<sequence>MWSCRNPVMLDVGQPGELPLMRELNAVKKKGTRDPSTTGRSHRSPVLEAVPSSEMDVHLPFPDGHDELMMKEQGVLYNGGRKDGIRSASASAKTVLHRSPDLANDRNANCDFPKKAYMEFETASTDFHKQRDDLRYQLKKLGILNDASQSEKHMTGGKSLLHNWRYSDDPQNDENDNEDEGDNSIIEAPFDGNNHEDRIPMDVHYWLEPARDDVGVLEEAWKDGYRRMRAGTQGARRMPPKMHRPSIQNAQSLSPLVLNSHDQDSRRMSQSWSPFALEESYEEQEDDMEEEAESDFTGPESFTGFNEGPRTHSSFAPISQTRRLSTSRKHAVVGNSRHGHAHSDISYVDGGRAKSRLGTWDAEFFEYDVDSMEIPRKQSVKDHYRFKNPNPPKFYPPPLPQQGAMPPHESKKLVRKKSNLASEQQIILQQQLVSAPHCHRNGGAEPLPLLTELEDYRECDDLSGSSLNGDGGEGMPKQGEAMDALNRSTEEHAGHSLVKVEDGKNLQLAVPECKELALCDYRPRNLSQKYRPKAFEEVVGQNIVAQALSNAILRGKIAPVYLFQGSRGTGKTTAARIFAAALVCTSPEEKHPCGLCRECINVSTGKCSEVREVDAASNNGIEKVKRLLEETISAPPLSRYKVFIIDECHVLTAETWNALLQILEEPPMNVVFILITTDPDRLPLTAVSRCQKFPFPKIKEAEIVKRLQQLADLENFPVDPDTLRLIASRSDGSLRDAETTLDQLSLLGQDVKPSTVYELVGSASDERLLSLLDSALLADTLGTVRRARELVDSGVEPLSLMSRLATLITDILAGSFSFTESQRKGFFKKQTLSEEKLEWLRMAMKTLSEAEKQLRVSNDRATWLTAALLQLGPERPCMFPASCAGTSATQSPVALDDMGENETGDYEGLSSGRQTWDDEGNHGHIISSEMISLKSETSLDHSRHTAVSHENRSMRAVHDVSSAQRKLSQDRPIHNNQSRQVEAADNQLCDEELWDDFAEDPEHGPMLTSSKLDKIWCKVVEKCSPPLRQLLHLHGKLISMSMSEVDAVIHLEMSHPEHKIKCERSQKAIGNIFKTVLGFPVEVKISLASLPAENKQGFLTHIPVDKYNEEQESGGSASEEQRSNVHCYPLKMWKHGTHQSEVSECVPAESQPSFGTSVDVECTDQVAASWSAKKLCSSASCNLHSNSAMDCNASVQNSVPGNISFDEVRRRQFQTTDQGRDEYIRTIEYDDVDSNYSDSEIQTEMHSPETHERISSYNADRPNMDTKDELASSHLMDGRRSCDSTEVQKTKGSSLKMVRRLTMRSRTKSLASSNPNSPDGRGSSRFASKCHSSSQKSGDDSHYLGDEMAGEFAEASTSITSQKKSKLKGAAGTFARLFKGSR</sequence>
<dbReference type="GO" id="GO:0009360">
    <property type="term" value="C:DNA polymerase III complex"/>
    <property type="evidence" value="ECO:0007669"/>
    <property type="project" value="InterPro"/>
</dbReference>
<keyword evidence="8" id="KW-0239">DNA-directed DNA polymerase</keyword>
<feature type="region of interest" description="Disordered" evidence="11">
    <location>
        <begin position="393"/>
        <end position="416"/>
    </location>
</feature>
<dbReference type="EMBL" id="CM035414">
    <property type="protein sequence ID" value="KAH7430017.1"/>
    <property type="molecule type" value="Genomic_DNA"/>
</dbReference>
<keyword evidence="3" id="KW-0934">Plastid</keyword>
<dbReference type="Gene3D" id="1.10.8.60">
    <property type="match status" value="1"/>
</dbReference>
<comment type="caution">
    <text evidence="13">The sequence shown here is derived from an EMBL/GenBank/DDBJ whole genome shotgun (WGS) entry which is preliminary data.</text>
</comment>
<dbReference type="InterPro" id="IPR008921">
    <property type="entry name" value="DNA_pol3_clamp-load_cplx_C"/>
</dbReference>
<proteinExistence type="inferred from homology"/>
<evidence type="ECO:0000256" key="9">
    <source>
        <dbReference type="ARBA" id="ARBA00023054"/>
    </source>
</evidence>
<evidence type="ECO:0000256" key="4">
    <source>
        <dbReference type="ARBA" id="ARBA00022723"/>
    </source>
</evidence>
<evidence type="ECO:0000256" key="6">
    <source>
        <dbReference type="ARBA" id="ARBA00022833"/>
    </source>
</evidence>
<dbReference type="FunFam" id="3.40.50.300:FF:000014">
    <property type="entry name" value="DNA polymerase III subunit gamma/tau"/>
    <property type="match status" value="1"/>
</dbReference>
<protein>
    <recommendedName>
        <fullName evidence="2">DNA-directed DNA polymerase</fullName>
        <ecNumber evidence="2">2.7.7.7</ecNumber>
    </recommendedName>
</protein>
<dbReference type="Pfam" id="PF23007">
    <property type="entry name" value="DnaA_N-like_STI"/>
    <property type="match status" value="1"/>
</dbReference>
<evidence type="ECO:0000256" key="10">
    <source>
        <dbReference type="ARBA" id="ARBA00049244"/>
    </source>
</evidence>
<evidence type="ECO:0000256" key="11">
    <source>
        <dbReference type="SAM" id="MobiDB-lite"/>
    </source>
</evidence>
<dbReference type="GO" id="GO:0005663">
    <property type="term" value="C:DNA replication factor C complex"/>
    <property type="evidence" value="ECO:0007669"/>
    <property type="project" value="TreeGrafter"/>
</dbReference>
<keyword evidence="7" id="KW-0067">ATP-binding</keyword>
<dbReference type="PANTHER" id="PTHR11669">
    <property type="entry name" value="REPLICATION FACTOR C / DNA POLYMERASE III GAMMA-TAU SUBUNIT"/>
    <property type="match status" value="1"/>
</dbReference>
<dbReference type="CDD" id="cd00009">
    <property type="entry name" value="AAA"/>
    <property type="match status" value="1"/>
</dbReference>
<dbReference type="Pfam" id="PF13177">
    <property type="entry name" value="DNA_pol3_delta2"/>
    <property type="match status" value="1"/>
</dbReference>
<feature type="compositionally biased region" description="Basic and acidic residues" evidence="11">
    <location>
        <begin position="1262"/>
        <end position="1289"/>
    </location>
</feature>
<dbReference type="SUPFAM" id="SSF52540">
    <property type="entry name" value="P-loop containing nucleoside triphosphate hydrolases"/>
    <property type="match status" value="1"/>
</dbReference>
<evidence type="ECO:0000313" key="14">
    <source>
        <dbReference type="Proteomes" id="UP000825935"/>
    </source>
</evidence>
<feature type="domain" description="AAA+ ATPase" evidence="12">
    <location>
        <begin position="557"/>
        <end position="699"/>
    </location>
</feature>
<dbReference type="GO" id="GO:0003689">
    <property type="term" value="F:DNA clamp loader activity"/>
    <property type="evidence" value="ECO:0007669"/>
    <property type="project" value="TreeGrafter"/>
</dbReference>
<organism evidence="13 14">
    <name type="scientific">Ceratopteris richardii</name>
    <name type="common">Triangle waterfern</name>
    <dbReference type="NCBI Taxonomy" id="49495"/>
    <lineage>
        <taxon>Eukaryota</taxon>
        <taxon>Viridiplantae</taxon>
        <taxon>Streptophyta</taxon>
        <taxon>Embryophyta</taxon>
        <taxon>Tracheophyta</taxon>
        <taxon>Polypodiopsida</taxon>
        <taxon>Polypodiidae</taxon>
        <taxon>Polypodiales</taxon>
        <taxon>Pteridineae</taxon>
        <taxon>Pteridaceae</taxon>
        <taxon>Parkerioideae</taxon>
        <taxon>Ceratopteris</taxon>
    </lineage>
</organism>
<feature type="region of interest" description="Disordered" evidence="11">
    <location>
        <begin position="946"/>
        <end position="982"/>
    </location>
</feature>
<evidence type="ECO:0000313" key="13">
    <source>
        <dbReference type="EMBL" id="KAH7430017.1"/>
    </source>
</evidence>
<feature type="region of interest" description="Disordered" evidence="11">
    <location>
        <begin position="149"/>
        <end position="194"/>
    </location>
</feature>
<dbReference type="Gene3D" id="3.40.50.300">
    <property type="entry name" value="P-loop containing nucleotide triphosphate hydrolases"/>
    <property type="match status" value="1"/>
</dbReference>
<dbReference type="InterPro" id="IPR045085">
    <property type="entry name" value="HLD_clamp_pol_III_gamma_tau"/>
</dbReference>
<dbReference type="SMART" id="SM00382">
    <property type="entry name" value="AAA"/>
    <property type="match status" value="1"/>
</dbReference>
<dbReference type="NCBIfam" id="TIGR02397">
    <property type="entry name" value="dnaX_nterm"/>
    <property type="match status" value="1"/>
</dbReference>
<feature type="compositionally biased region" description="Acidic residues" evidence="11">
    <location>
        <begin position="170"/>
        <end position="182"/>
    </location>
</feature>
<dbReference type="FunFam" id="1.10.8.60:FF:000013">
    <property type="entry name" value="DNA polymerase III subunit gamma/tau"/>
    <property type="match status" value="1"/>
</dbReference>
<comment type="catalytic activity">
    <reaction evidence="10">
        <text>DNA(n) + a 2'-deoxyribonucleoside 5'-triphosphate = DNA(n+1) + diphosphate</text>
        <dbReference type="Rhea" id="RHEA:22508"/>
        <dbReference type="Rhea" id="RHEA-COMP:17339"/>
        <dbReference type="Rhea" id="RHEA-COMP:17340"/>
        <dbReference type="ChEBI" id="CHEBI:33019"/>
        <dbReference type="ChEBI" id="CHEBI:61560"/>
        <dbReference type="ChEBI" id="CHEBI:173112"/>
        <dbReference type="EC" id="2.7.7.7"/>
    </reaction>
</comment>
<dbReference type="InterPro" id="IPR050238">
    <property type="entry name" value="DNA_Rep/Repair_Clamp_Loader"/>
</dbReference>
<dbReference type="InterPro" id="IPR003593">
    <property type="entry name" value="AAA+_ATPase"/>
</dbReference>
<evidence type="ECO:0000256" key="2">
    <source>
        <dbReference type="ARBA" id="ARBA00012417"/>
    </source>
</evidence>
<dbReference type="InterPro" id="IPR012763">
    <property type="entry name" value="DNA_pol_III_sug/sutau_N"/>
</dbReference>
<keyword evidence="9" id="KW-0175">Coiled coil</keyword>
<reference evidence="13" key="1">
    <citation type="submission" date="2021-08" db="EMBL/GenBank/DDBJ databases">
        <title>WGS assembly of Ceratopteris richardii.</title>
        <authorList>
            <person name="Marchant D.B."/>
            <person name="Chen G."/>
            <person name="Jenkins J."/>
            <person name="Shu S."/>
            <person name="Leebens-Mack J."/>
            <person name="Grimwood J."/>
            <person name="Schmutz J."/>
            <person name="Soltis P."/>
            <person name="Soltis D."/>
            <person name="Chen Z.-H."/>
        </authorList>
    </citation>
    <scope>NUCLEOTIDE SEQUENCE</scope>
    <source>
        <strain evidence="13">Whitten #5841</strain>
        <tissue evidence="13">Leaf</tissue>
    </source>
</reference>
<dbReference type="GO" id="GO:0046872">
    <property type="term" value="F:metal ion binding"/>
    <property type="evidence" value="ECO:0007669"/>
    <property type="project" value="UniProtKB-KW"/>
</dbReference>
<feature type="compositionally biased region" description="Polar residues" evidence="11">
    <location>
        <begin position="1308"/>
        <end position="1317"/>
    </location>
</feature>
<feature type="region of interest" description="Disordered" evidence="11">
    <location>
        <begin position="232"/>
        <end position="340"/>
    </location>
</feature>
<feature type="compositionally biased region" description="Polar residues" evidence="11">
    <location>
        <begin position="311"/>
        <end position="324"/>
    </location>
</feature>
<evidence type="ECO:0000256" key="1">
    <source>
        <dbReference type="ARBA" id="ARBA00006360"/>
    </source>
</evidence>
<comment type="similarity">
    <text evidence="1">Belongs to the DnaX/STICHEL family.</text>
</comment>
<gene>
    <name evidence="13" type="ORF">KP509_09G078500</name>
</gene>
<dbReference type="Proteomes" id="UP000825935">
    <property type="component" value="Chromosome 9"/>
</dbReference>
<feature type="compositionally biased region" description="Basic residues" evidence="11">
    <location>
        <begin position="1297"/>
        <end position="1307"/>
    </location>
</feature>
<dbReference type="CDD" id="cd18137">
    <property type="entry name" value="HLD_clamp_pol_III_gamma_tau"/>
    <property type="match status" value="1"/>
</dbReference>
<evidence type="ECO:0000256" key="8">
    <source>
        <dbReference type="ARBA" id="ARBA00022932"/>
    </source>
</evidence>
<dbReference type="InterPro" id="IPR027417">
    <property type="entry name" value="P-loop_NTPase"/>
</dbReference>
<keyword evidence="8" id="KW-0548">Nucleotidyltransferase</keyword>
<keyword evidence="3" id="KW-0150">Chloroplast</keyword>
<feature type="region of interest" description="Disordered" evidence="11">
    <location>
        <begin position="27"/>
        <end position="49"/>
    </location>
</feature>
<evidence type="ECO:0000256" key="3">
    <source>
        <dbReference type="ARBA" id="ARBA00022528"/>
    </source>
</evidence>
<feature type="compositionally biased region" description="Acidic residues" evidence="11">
    <location>
        <begin position="279"/>
        <end position="294"/>
    </location>
</feature>
<keyword evidence="8" id="KW-0808">Transferase</keyword>
<dbReference type="GO" id="GO:0003677">
    <property type="term" value="F:DNA binding"/>
    <property type="evidence" value="ECO:0007669"/>
    <property type="project" value="InterPro"/>
</dbReference>
<dbReference type="SUPFAM" id="SSF48019">
    <property type="entry name" value="post-AAA+ oligomerization domain-like"/>
    <property type="match status" value="1"/>
</dbReference>
<dbReference type="GO" id="GO:0006261">
    <property type="term" value="P:DNA-templated DNA replication"/>
    <property type="evidence" value="ECO:0007669"/>
    <property type="project" value="TreeGrafter"/>
</dbReference>
<keyword evidence="4" id="KW-0479">Metal-binding</keyword>
<dbReference type="InterPro" id="IPR054506">
    <property type="entry name" value="DnaA_N-like_STI"/>
</dbReference>
<evidence type="ECO:0000256" key="5">
    <source>
        <dbReference type="ARBA" id="ARBA00022741"/>
    </source>
</evidence>
<accession>A0A8T2U2N6</accession>